<accession>W9G770</accession>
<gene>
    <name evidence="2" type="ORF">N865_12630</name>
</gene>
<keyword evidence="3" id="KW-1185">Reference proteome</keyword>
<proteinExistence type="predicted"/>
<protein>
    <submittedName>
        <fullName evidence="2">Membrane protein</fullName>
    </submittedName>
</protein>
<dbReference type="PATRIC" id="fig|1386089.3.peg.1838"/>
<evidence type="ECO:0000259" key="1">
    <source>
        <dbReference type="Pfam" id="PF13529"/>
    </source>
</evidence>
<reference evidence="2 3" key="1">
    <citation type="submission" date="2013-08" db="EMBL/GenBank/DDBJ databases">
        <title>Intrasporangium oryzae NRRL B-24470.</title>
        <authorList>
            <person name="Liu H."/>
            <person name="Wang G."/>
        </authorList>
    </citation>
    <scope>NUCLEOTIDE SEQUENCE [LARGE SCALE GENOMIC DNA]</scope>
    <source>
        <strain evidence="2 3">NRRL B-24470</strain>
    </source>
</reference>
<dbReference type="eggNOG" id="COG3271">
    <property type="taxonomic scope" value="Bacteria"/>
</dbReference>
<dbReference type="EMBL" id="AWSA01000016">
    <property type="protein sequence ID" value="EWT01885.1"/>
    <property type="molecule type" value="Genomic_DNA"/>
</dbReference>
<feature type="domain" description="Peptidase C39-like" evidence="1">
    <location>
        <begin position="192"/>
        <end position="341"/>
    </location>
</feature>
<dbReference type="STRING" id="1386089.N865_12630"/>
<dbReference type="Gene3D" id="3.90.70.10">
    <property type="entry name" value="Cysteine proteinases"/>
    <property type="match status" value="1"/>
</dbReference>
<organism evidence="2 3">
    <name type="scientific">Intrasporangium oryzae NRRL B-24470</name>
    <dbReference type="NCBI Taxonomy" id="1386089"/>
    <lineage>
        <taxon>Bacteria</taxon>
        <taxon>Bacillati</taxon>
        <taxon>Actinomycetota</taxon>
        <taxon>Actinomycetes</taxon>
        <taxon>Micrococcales</taxon>
        <taxon>Intrasporangiaceae</taxon>
        <taxon>Intrasporangium</taxon>
    </lineage>
</organism>
<evidence type="ECO:0000313" key="3">
    <source>
        <dbReference type="Proteomes" id="UP000019489"/>
    </source>
</evidence>
<dbReference type="InterPro" id="IPR039564">
    <property type="entry name" value="Peptidase_C39-like"/>
</dbReference>
<name>W9G770_9MICO</name>
<dbReference type="AlphaFoldDB" id="W9G770"/>
<sequence length="392" mass="42587">MLVRVTERHVTLTLWEQDLAWSPTDPVAYADVHVDGAPEMAYLGRRWESPVVSSAFAATELIPSWNARTPAGSWLLVEARVGGADGWTPWVVMARWTEGDPEGDGSITRTTVPDQKHEVGHVATDSFVASALHPFTQWQLRLTGFVPAREGDAGSAPGWPEVTLVAAAVSAMEIEPGEPTSRPALPGGCEIAVPPLSQRRHVDTFPEWDNGGQSWCSPTSTTMLLAHWGVAPDADESAWVGHDIDPAVVHAVRRVFDRDYGAAGNWAFNTAYAGTRGLRAYVTRLRDLTEAEAFVAAGVPLVVSVSFTADELDGAGYDTRGHLLTIIGFTEDGDVVSNDPNSHQIASNEQVRAVFRRDQFERVWLGRDGGLAYVMHPRDVPLPPAPLEANWS</sequence>
<dbReference type="Proteomes" id="UP000019489">
    <property type="component" value="Unassembled WGS sequence"/>
</dbReference>
<dbReference type="Pfam" id="PF13529">
    <property type="entry name" value="Peptidase_C39_2"/>
    <property type="match status" value="1"/>
</dbReference>
<evidence type="ECO:0000313" key="2">
    <source>
        <dbReference type="EMBL" id="EWT01885.1"/>
    </source>
</evidence>
<comment type="caution">
    <text evidence="2">The sequence shown here is derived from an EMBL/GenBank/DDBJ whole genome shotgun (WGS) entry which is preliminary data.</text>
</comment>